<evidence type="ECO:0000259" key="2">
    <source>
        <dbReference type="Pfam" id="PF13240"/>
    </source>
</evidence>
<sequence length="347" mass="35589">MICTSCNATVPDTARFCTHCGIQLISSATASASMPTIPPTPAAPSVSNGLPIPDLPPAPGMPNPSMPAAATVPTAATNAGSPYYPPAPAAPSTRTSNSPLGDVEENLAVMPGFVASNAICVLLALLIVVALVAGLRWWGLIPVAIFLFALYAGAAYVGDKPCRFETSLREAFANDGTAQTQPQSQTQASAIPANSIANTGAMMPSTIPPTPGATPATMMATMQSIPSPDTAAMTAATMPATPMAQQQPVQQIPATGAPQTIIIQTAPEKKSNGVGTAGFVLSLMSILFSWTLIGGAVIWILGLVLSFIGMFRKPRGLAITGFILCLPSLILIIVLFTTLGHTFGLFS</sequence>
<evidence type="ECO:0000313" key="3">
    <source>
        <dbReference type="EMBL" id="PAU66834.1"/>
    </source>
</evidence>
<name>A0A2A2EBL4_9BIFI</name>
<proteinExistence type="predicted"/>
<keyword evidence="1" id="KW-0472">Membrane</keyword>
<dbReference type="InterPro" id="IPR026870">
    <property type="entry name" value="Zinc_ribbon_dom"/>
</dbReference>
<keyword evidence="4" id="KW-1185">Reference proteome</keyword>
<dbReference type="AlphaFoldDB" id="A0A2A2EBL4"/>
<feature type="transmembrane region" description="Helical" evidence="1">
    <location>
        <begin position="140"/>
        <end position="158"/>
    </location>
</feature>
<keyword evidence="1" id="KW-0812">Transmembrane</keyword>
<dbReference type="Pfam" id="PF13240">
    <property type="entry name" value="Zn_Ribbon_1"/>
    <property type="match status" value="1"/>
</dbReference>
<dbReference type="EMBL" id="MVOH01000023">
    <property type="protein sequence ID" value="PAU66834.1"/>
    <property type="molecule type" value="Genomic_DNA"/>
</dbReference>
<keyword evidence="1" id="KW-1133">Transmembrane helix</keyword>
<feature type="transmembrane region" description="Helical" evidence="1">
    <location>
        <begin position="317"/>
        <end position="339"/>
    </location>
</feature>
<feature type="transmembrane region" description="Helical" evidence="1">
    <location>
        <begin position="279"/>
        <end position="305"/>
    </location>
</feature>
<comment type="caution">
    <text evidence="3">The sequence shown here is derived from an EMBL/GenBank/DDBJ whole genome shotgun (WGS) entry which is preliminary data.</text>
</comment>
<feature type="domain" description="Zinc-ribbon" evidence="2">
    <location>
        <begin position="3"/>
        <end position="22"/>
    </location>
</feature>
<feature type="transmembrane region" description="Helical" evidence="1">
    <location>
        <begin position="108"/>
        <end position="133"/>
    </location>
</feature>
<evidence type="ECO:0000256" key="1">
    <source>
        <dbReference type="SAM" id="Phobius"/>
    </source>
</evidence>
<evidence type="ECO:0000313" key="4">
    <source>
        <dbReference type="Proteomes" id="UP000218399"/>
    </source>
</evidence>
<accession>A0A2A2EBL4</accession>
<gene>
    <name evidence="3" type="ORF">B1526_1699</name>
</gene>
<reference evidence="3 4" key="1">
    <citation type="journal article" date="2017" name="ISME J.">
        <title>Unveiling bifidobacterial biogeography across the mammalian branch of the tree of life.</title>
        <authorList>
            <person name="Milani C."/>
            <person name="Mangifesta M."/>
            <person name="Mancabelli L."/>
            <person name="Lugli G.A."/>
            <person name="James K."/>
            <person name="Duranti S."/>
            <person name="Turroni F."/>
            <person name="Ferrario C."/>
            <person name="Ossiprandi M.C."/>
            <person name="van Sinderen D."/>
            <person name="Ventura M."/>
        </authorList>
    </citation>
    <scope>NUCLEOTIDE SEQUENCE [LARGE SCALE GENOMIC DNA]</scope>
    <source>
        <strain evidence="4">Ham19E</strain>
    </source>
</reference>
<organism evidence="3 4">
    <name type="scientific">Bifidobacterium criceti</name>
    <dbReference type="NCBI Taxonomy" id="1960969"/>
    <lineage>
        <taxon>Bacteria</taxon>
        <taxon>Bacillati</taxon>
        <taxon>Actinomycetota</taxon>
        <taxon>Actinomycetes</taxon>
        <taxon>Bifidobacteriales</taxon>
        <taxon>Bifidobacteriaceae</taxon>
        <taxon>Bifidobacterium</taxon>
    </lineage>
</organism>
<dbReference type="Proteomes" id="UP000218399">
    <property type="component" value="Unassembled WGS sequence"/>
</dbReference>
<protein>
    <recommendedName>
        <fullName evidence="2">Zinc-ribbon domain-containing protein</fullName>
    </recommendedName>
</protein>